<dbReference type="AlphaFoldDB" id="A0A0B8T0Y6"/>
<keyword evidence="1" id="KW-0732">Signal</keyword>
<evidence type="ECO:0000313" key="3">
    <source>
        <dbReference type="Proteomes" id="UP000031802"/>
    </source>
</evidence>
<sequence>MKILNTLSVIVLVLMALGCNKADVPVNSNELTGKWKLVGANWGLPDGDVEVKNGHELFFHADGTFQKLKYNGCQNGNYRLTDSSIIFDYDCATKSTMLSEGVQEDYYSLTNGLLHLTPSYLNCAEGCTDSYKKIAD</sequence>
<keyword evidence="3" id="KW-1185">Reference proteome</keyword>
<dbReference type="EMBL" id="JJMU01000024">
    <property type="protein sequence ID" value="KGE14477.1"/>
    <property type="molecule type" value="Genomic_DNA"/>
</dbReference>
<gene>
    <name evidence="2" type="ORF">DI53_1506</name>
</gene>
<feature type="signal peptide" evidence="1">
    <location>
        <begin position="1"/>
        <end position="21"/>
    </location>
</feature>
<protein>
    <recommendedName>
        <fullName evidence="4">Lipocalin-like domain-containing protein</fullName>
    </recommendedName>
</protein>
<dbReference type="Proteomes" id="UP000031802">
    <property type="component" value="Unassembled WGS sequence"/>
</dbReference>
<evidence type="ECO:0008006" key="4">
    <source>
        <dbReference type="Google" id="ProtNLM"/>
    </source>
</evidence>
<reference evidence="3" key="1">
    <citation type="submission" date="2014-04" db="EMBL/GenBank/DDBJ databases">
        <title>Whole-Genome optical mapping and complete genome sequence of Sphingobacterium deserti sp. nov., a new spaces isolated from desert in the west of China.</title>
        <authorList>
            <person name="Teng C."/>
            <person name="Zhou Z."/>
            <person name="Li X."/>
            <person name="Chen M."/>
            <person name="Lin M."/>
            <person name="Wang L."/>
            <person name="Su S."/>
            <person name="Zhang C."/>
            <person name="Zhang W."/>
        </authorList>
    </citation>
    <scope>NUCLEOTIDE SEQUENCE [LARGE SCALE GENOMIC DNA]</scope>
    <source>
        <strain evidence="3">ACCC05744</strain>
    </source>
</reference>
<dbReference type="PATRIC" id="fig|1229276.3.peg.1559"/>
<comment type="caution">
    <text evidence="2">The sequence shown here is derived from an EMBL/GenBank/DDBJ whole genome shotgun (WGS) entry which is preliminary data.</text>
</comment>
<dbReference type="PROSITE" id="PS51257">
    <property type="entry name" value="PROKAR_LIPOPROTEIN"/>
    <property type="match status" value="1"/>
</dbReference>
<proteinExistence type="predicted"/>
<dbReference type="STRING" id="1229276.DI53_1506"/>
<accession>A0A0B8T0Y6</accession>
<name>A0A0B8T0Y6_9SPHI</name>
<evidence type="ECO:0000313" key="2">
    <source>
        <dbReference type="EMBL" id="KGE14477.1"/>
    </source>
</evidence>
<reference evidence="2 3" key="2">
    <citation type="journal article" date="2015" name="PLoS ONE">
        <title>Whole-Genome Optical Mapping and Finished Genome Sequence of Sphingobacterium deserti sp. nov., a New Species Isolated from the Western Desert of China.</title>
        <authorList>
            <person name="Teng C."/>
            <person name="Zhou Z."/>
            <person name="Molnar I."/>
            <person name="Li X."/>
            <person name="Tang R."/>
            <person name="Chen M."/>
            <person name="Wang L."/>
            <person name="Su S."/>
            <person name="Zhang W."/>
            <person name="Lin M."/>
        </authorList>
    </citation>
    <scope>NUCLEOTIDE SEQUENCE [LARGE SCALE GENOMIC DNA]</scope>
    <source>
        <strain evidence="3">ACCC05744</strain>
    </source>
</reference>
<evidence type="ECO:0000256" key="1">
    <source>
        <dbReference type="SAM" id="SignalP"/>
    </source>
</evidence>
<dbReference type="OrthoDB" id="708275at2"/>
<dbReference type="RefSeq" id="WP_037497244.1">
    <property type="nucleotide sequence ID" value="NZ_JJMU01000024.1"/>
</dbReference>
<feature type="chain" id="PRO_5002138521" description="Lipocalin-like domain-containing protein" evidence="1">
    <location>
        <begin position="22"/>
        <end position="136"/>
    </location>
</feature>
<organism evidence="2 3">
    <name type="scientific">Sphingobacterium deserti</name>
    <dbReference type="NCBI Taxonomy" id="1229276"/>
    <lineage>
        <taxon>Bacteria</taxon>
        <taxon>Pseudomonadati</taxon>
        <taxon>Bacteroidota</taxon>
        <taxon>Sphingobacteriia</taxon>
        <taxon>Sphingobacteriales</taxon>
        <taxon>Sphingobacteriaceae</taxon>
        <taxon>Sphingobacterium</taxon>
    </lineage>
</organism>